<feature type="binding site" evidence="8">
    <location>
        <begin position="400"/>
        <end position="404"/>
    </location>
    <ligand>
        <name>ATP</name>
        <dbReference type="ChEBI" id="CHEBI:30616"/>
    </ligand>
</feature>
<evidence type="ECO:0000259" key="10">
    <source>
        <dbReference type="PROSITE" id="PS51509"/>
    </source>
</evidence>
<feature type="binding site" evidence="8">
    <location>
        <position position="463"/>
    </location>
    <ligand>
        <name>ATP</name>
        <dbReference type="ChEBI" id="CHEBI:30616"/>
    </ligand>
</feature>
<feature type="binding site" evidence="8">
    <location>
        <begin position="564"/>
        <end position="568"/>
    </location>
    <ligand>
        <name>ATP</name>
        <dbReference type="ChEBI" id="CHEBI:30616"/>
    </ligand>
</feature>
<feature type="domain" description="Phosphagen kinase C-terminal" evidence="11">
    <location>
        <begin position="20"/>
        <end position="279"/>
    </location>
</feature>
<feature type="binding site" evidence="8">
    <location>
        <begin position="188"/>
        <end position="192"/>
    </location>
    <ligand>
        <name>ATP</name>
        <dbReference type="ChEBI" id="CHEBI:30616"/>
    </ligand>
</feature>
<dbReference type="InterPro" id="IPR022414">
    <property type="entry name" value="ATP-guanido_PTrfase_cat"/>
</dbReference>
<dbReference type="InterPro" id="IPR022413">
    <property type="entry name" value="ATP-guanido_PTrfase_N"/>
</dbReference>
<evidence type="ECO:0000256" key="2">
    <source>
        <dbReference type="ARBA" id="ARBA00012230"/>
    </source>
</evidence>
<feature type="binding site" evidence="8">
    <location>
        <position position="130"/>
    </location>
    <ligand>
        <name>ATP</name>
        <dbReference type="ChEBI" id="CHEBI:30616"/>
    </ligand>
</feature>
<dbReference type="Proteomes" id="UP001497623">
    <property type="component" value="Unassembled WGS sequence"/>
</dbReference>
<comment type="caution">
    <text evidence="8">Lacks conserved residue(s) required for the propagation of feature annotation.</text>
</comment>
<evidence type="ECO:0000256" key="5">
    <source>
        <dbReference type="ARBA" id="ARBA00022777"/>
    </source>
</evidence>
<comment type="caution">
    <text evidence="12">The sequence shown here is derived from an EMBL/GenBank/DDBJ whole genome shotgun (WGS) entry which is preliminary data.</text>
</comment>
<evidence type="ECO:0000256" key="4">
    <source>
        <dbReference type="ARBA" id="ARBA00022741"/>
    </source>
</evidence>
<reference evidence="12 13" key="1">
    <citation type="submission" date="2024-05" db="EMBL/GenBank/DDBJ databases">
        <authorList>
            <person name="Wallberg A."/>
        </authorList>
    </citation>
    <scope>NUCLEOTIDE SEQUENCE [LARGE SCALE GENOMIC DNA]</scope>
</reference>
<protein>
    <recommendedName>
        <fullName evidence="2">arginine kinase</fullName>
        <ecNumber evidence="2">2.7.3.3</ecNumber>
    </recommendedName>
</protein>
<dbReference type="GO" id="GO:0046314">
    <property type="term" value="P:phosphocreatine biosynthetic process"/>
    <property type="evidence" value="ECO:0007669"/>
    <property type="project" value="InterPro"/>
</dbReference>
<dbReference type="Gene3D" id="3.30.590.10">
    <property type="entry name" value="Glutamine synthetase/guanido kinase, catalytic domain"/>
    <property type="match status" value="2"/>
</dbReference>
<sequence length="756" mass="84671">MHKSDIDVNSIKGNIKPGVPIHSVRIRVGRNIDGFGFPAGITRDQRQDVEMLMKKTFENMTGEFFGRYFPLKSLKENDRKKMGENRCLFQSGNSDMIVAGIERDWPESRGIFHTKDYSFHTWVNEEDHLRMISIHEGANIPGAFEHLMKGVKAVQEAMKSVTEEAEFSVNPKLGYLLSCPTNVGTGLRASVHIDLPGFTKAGLSTLQEMCAKLKIQVRGTGGEGHSQRDATDSNFDCNFYPEGWTYDISSIHRLGVSEVQLVQTLIDGVNKLFDEDLKLQHKFVNVPLLMKGPAPPFPKIKSKDSLVAKYVTPDIWAKLGGHKTATSEFTLSKAVACAVEFENQHCGIYAGDWDSYIDFRDVFDPIIQEYHGISANAVHITDMDTSKIRGNIKPEVTVHSVRIRVGRSIDGFGLSPGISKEQRLGVESIMRESLAKLSGELSGEYYPLANMDEITRKQLVDDHFLFMSGDPNLKAASMERDWPEGRGIFHNKDKTFLVWVNEEDQIRIISMEISADVLGVFTRLVKGVREVGELVKENCEREFMVHPKYGFVHSCPTNLGTGMRASVHVELPGWTKEGLDALKGRCAQLKVQPRGTKGESGGQTGSTYDISNKHRLGYSEVELVQTMIDAVNVLYDEDIELQKKHEIYPAMPFIKSQKSLVSKYVNPGVWKELNEQVTATSSFTLRKAIACAVTFSNENCGIYAGDYESYKIFKKVFDPIIHEYHGIGPDAVHTSDMDSSMITRNINLEAPVHSVR</sequence>
<keyword evidence="13" id="KW-1185">Reference proteome</keyword>
<dbReference type="FunFam" id="1.10.135.10:FF:000003">
    <property type="entry name" value="Three-domain arginine kinase"/>
    <property type="match status" value="2"/>
</dbReference>
<keyword evidence="5 8" id="KW-0418">Kinase</keyword>
<dbReference type="InterPro" id="IPR000749">
    <property type="entry name" value="ATP-guanido_PTrfase"/>
</dbReference>
<feature type="binding site" evidence="8">
    <location>
        <position position="507"/>
    </location>
    <ligand>
        <name>ATP</name>
        <dbReference type="ChEBI" id="CHEBI:30616"/>
    </ligand>
</feature>
<feature type="binding site" evidence="8">
    <location>
        <begin position="23"/>
        <end position="27"/>
    </location>
    <ligand>
        <name>ATP</name>
        <dbReference type="ChEBI" id="CHEBI:30616"/>
    </ligand>
</feature>
<comment type="similarity">
    <text evidence="1 7 9">Belongs to the ATP:guanido phosphotransferase family.</text>
</comment>
<feature type="domain" description="Phosphagen kinase N-terminal" evidence="10">
    <location>
        <begin position="289"/>
        <end position="372"/>
    </location>
</feature>
<evidence type="ECO:0000313" key="13">
    <source>
        <dbReference type="Proteomes" id="UP001497623"/>
    </source>
</evidence>
<dbReference type="GO" id="GO:0004111">
    <property type="term" value="F:creatine kinase activity"/>
    <property type="evidence" value="ECO:0007669"/>
    <property type="project" value="InterPro"/>
</dbReference>
<accession>A0AAV2SEK3</accession>
<evidence type="ECO:0000256" key="8">
    <source>
        <dbReference type="PROSITE-ProRule" id="PRU00843"/>
    </source>
</evidence>
<evidence type="ECO:0000256" key="3">
    <source>
        <dbReference type="ARBA" id="ARBA00022679"/>
    </source>
</evidence>
<gene>
    <name evidence="12" type="ORF">MNOR_LOCUS35596</name>
</gene>
<feature type="domain" description="Phosphagen kinase N-terminal" evidence="10">
    <location>
        <begin position="643"/>
        <end position="726"/>
    </location>
</feature>
<dbReference type="PANTHER" id="PTHR11547:SF38">
    <property type="entry name" value="ARGININE KINASE 1-RELATED"/>
    <property type="match status" value="1"/>
</dbReference>
<dbReference type="Pfam" id="PF02807">
    <property type="entry name" value="ATP-gua_PtransN"/>
    <property type="match status" value="2"/>
</dbReference>
<feature type="binding site" evidence="8">
    <location>
        <begin position="218"/>
        <end position="223"/>
    </location>
    <ligand>
        <name>ATP</name>
        <dbReference type="ChEBI" id="CHEBI:30616"/>
    </ligand>
</feature>
<feature type="domain" description="Phosphagen kinase C-terminal" evidence="11">
    <location>
        <begin position="397"/>
        <end position="641"/>
    </location>
</feature>
<dbReference type="FunFam" id="3.30.590.10:FF:000006">
    <property type="entry name" value="Arginine kinase 1"/>
    <property type="match status" value="1"/>
</dbReference>
<proteinExistence type="inferred from homology"/>
<evidence type="ECO:0000313" key="12">
    <source>
        <dbReference type="EMBL" id="CAL4182597.1"/>
    </source>
</evidence>
<dbReference type="Gene3D" id="1.10.135.10">
    <property type="entry name" value="ATP:guanido phosphotransferase, N-terminal domain"/>
    <property type="match status" value="2"/>
</dbReference>
<organism evidence="12 13">
    <name type="scientific">Meganyctiphanes norvegica</name>
    <name type="common">Northern krill</name>
    <name type="synonym">Thysanopoda norvegica</name>
    <dbReference type="NCBI Taxonomy" id="48144"/>
    <lineage>
        <taxon>Eukaryota</taxon>
        <taxon>Metazoa</taxon>
        <taxon>Ecdysozoa</taxon>
        <taxon>Arthropoda</taxon>
        <taxon>Crustacea</taxon>
        <taxon>Multicrustacea</taxon>
        <taxon>Malacostraca</taxon>
        <taxon>Eumalacostraca</taxon>
        <taxon>Eucarida</taxon>
        <taxon>Euphausiacea</taxon>
        <taxon>Euphausiidae</taxon>
        <taxon>Meganyctiphanes</taxon>
    </lineage>
</organism>
<dbReference type="InterPro" id="IPR022415">
    <property type="entry name" value="ATP-guanido_PTrfase_AS"/>
</dbReference>
<feature type="binding site" evidence="8">
    <location>
        <begin position="594"/>
        <end position="599"/>
    </location>
    <ligand>
        <name>ATP</name>
        <dbReference type="ChEBI" id="CHEBI:30616"/>
    </ligand>
</feature>
<dbReference type="PANTHER" id="PTHR11547">
    <property type="entry name" value="ARGININE OR CREATINE KINASE"/>
    <property type="match status" value="1"/>
</dbReference>
<dbReference type="Pfam" id="PF00217">
    <property type="entry name" value="ATP-gua_Ptrans"/>
    <property type="match status" value="2"/>
</dbReference>
<feature type="non-terminal residue" evidence="12">
    <location>
        <position position="756"/>
    </location>
</feature>
<dbReference type="InterPro" id="IPR036802">
    <property type="entry name" value="ATP-guanido_PTrfase_N_sf"/>
</dbReference>
<dbReference type="GO" id="GO:0004054">
    <property type="term" value="F:arginine kinase activity"/>
    <property type="evidence" value="ECO:0007669"/>
    <property type="project" value="UniProtKB-EC"/>
</dbReference>
<dbReference type="AlphaFoldDB" id="A0AAV2SEK3"/>
<dbReference type="GO" id="GO:0005615">
    <property type="term" value="C:extracellular space"/>
    <property type="evidence" value="ECO:0007669"/>
    <property type="project" value="TreeGrafter"/>
</dbReference>
<keyword evidence="4 8" id="KW-0547">Nucleotide-binding</keyword>
<keyword evidence="3 8" id="KW-0808">Transferase</keyword>
<evidence type="ECO:0000259" key="11">
    <source>
        <dbReference type="PROSITE" id="PS51510"/>
    </source>
</evidence>
<dbReference type="SUPFAM" id="SSF48034">
    <property type="entry name" value="Guanido kinase N-terminal domain"/>
    <property type="match status" value="2"/>
</dbReference>
<keyword evidence="6 8" id="KW-0067">ATP-binding</keyword>
<name>A0AAV2SEK3_MEGNR</name>
<evidence type="ECO:0000256" key="6">
    <source>
        <dbReference type="ARBA" id="ARBA00022840"/>
    </source>
</evidence>
<dbReference type="GO" id="GO:0005524">
    <property type="term" value="F:ATP binding"/>
    <property type="evidence" value="ECO:0007669"/>
    <property type="project" value="UniProtKB-UniRule"/>
</dbReference>
<dbReference type="SUPFAM" id="SSF55931">
    <property type="entry name" value="Glutamine synthetase/guanido kinase"/>
    <property type="match status" value="2"/>
</dbReference>
<dbReference type="PROSITE" id="PS51509">
    <property type="entry name" value="PHOSPHAGEN_KINASE_N"/>
    <property type="match status" value="2"/>
</dbReference>
<dbReference type="EMBL" id="CAXKWB010060105">
    <property type="protein sequence ID" value="CAL4182597.1"/>
    <property type="molecule type" value="Genomic_DNA"/>
</dbReference>
<dbReference type="InterPro" id="IPR014746">
    <property type="entry name" value="Gln_synth/guanido_kin_cat_dom"/>
</dbReference>
<evidence type="ECO:0000256" key="9">
    <source>
        <dbReference type="RuleBase" id="RU000505"/>
    </source>
</evidence>
<evidence type="ECO:0000256" key="1">
    <source>
        <dbReference type="ARBA" id="ARBA00006798"/>
    </source>
</evidence>
<evidence type="ECO:0000256" key="7">
    <source>
        <dbReference type="PROSITE-ProRule" id="PRU00842"/>
    </source>
</evidence>
<dbReference type="EC" id="2.7.3.3" evidence="2"/>
<dbReference type="PROSITE" id="PS51510">
    <property type="entry name" value="PHOSPHAGEN_KINASE_C"/>
    <property type="match status" value="2"/>
</dbReference>
<dbReference type="CDD" id="cd07931">
    <property type="entry name" value="eukaryotic_phosphagen_kinases"/>
    <property type="match status" value="1"/>
</dbReference>
<dbReference type="PROSITE" id="PS00112">
    <property type="entry name" value="PHOSPHAGEN_KINASE"/>
    <property type="match status" value="2"/>
</dbReference>